<dbReference type="PROSITE" id="PS50082">
    <property type="entry name" value="WD_REPEATS_2"/>
    <property type="match status" value="6"/>
</dbReference>
<keyword evidence="3" id="KW-0677">Repeat</keyword>
<dbReference type="HOGENOM" id="CLU_000288_103_3_1"/>
<dbReference type="Pfam" id="PF00400">
    <property type="entry name" value="WD40"/>
    <property type="match status" value="7"/>
</dbReference>
<dbReference type="SMART" id="SM00256">
    <property type="entry name" value="FBOX"/>
    <property type="match status" value="1"/>
</dbReference>
<comment type="similarity">
    <text evidence="1">Belongs to the WD repeat MET30/SCONB/SCON-2 family.</text>
</comment>
<feature type="repeat" description="WD" evidence="4">
    <location>
        <begin position="813"/>
        <end position="832"/>
    </location>
</feature>
<dbReference type="PRINTS" id="PR00320">
    <property type="entry name" value="GPROTEINBRPT"/>
</dbReference>
<dbReference type="InterPro" id="IPR001810">
    <property type="entry name" value="F-box_dom"/>
</dbReference>
<dbReference type="InterPro" id="IPR036322">
    <property type="entry name" value="WD40_repeat_dom_sf"/>
</dbReference>
<feature type="repeat" description="WD" evidence="4">
    <location>
        <begin position="941"/>
        <end position="980"/>
    </location>
</feature>
<dbReference type="PROSITE" id="PS00678">
    <property type="entry name" value="WD_REPEATS_1"/>
    <property type="match status" value="1"/>
</dbReference>
<feature type="repeat" description="WD" evidence="4">
    <location>
        <begin position="899"/>
        <end position="940"/>
    </location>
</feature>
<feature type="region of interest" description="Disordered" evidence="5">
    <location>
        <begin position="166"/>
        <end position="194"/>
    </location>
</feature>
<dbReference type="InterPro" id="IPR018391">
    <property type="entry name" value="PQQ_b-propeller_rpt"/>
</dbReference>
<dbReference type="VEuPathDB" id="FungiDB:PV09_07849"/>
<evidence type="ECO:0000313" key="8">
    <source>
        <dbReference type="Proteomes" id="UP000053259"/>
    </source>
</evidence>
<evidence type="ECO:0000256" key="1">
    <source>
        <dbReference type="ARBA" id="ARBA00007968"/>
    </source>
</evidence>
<evidence type="ECO:0000256" key="5">
    <source>
        <dbReference type="SAM" id="MobiDB-lite"/>
    </source>
</evidence>
<feature type="repeat" description="WD" evidence="4">
    <location>
        <begin position="743"/>
        <end position="782"/>
    </location>
</feature>
<dbReference type="InterPro" id="IPR053299">
    <property type="entry name" value="ASTRA_WD_repeat"/>
</dbReference>
<feature type="region of interest" description="Disordered" evidence="5">
    <location>
        <begin position="381"/>
        <end position="442"/>
    </location>
</feature>
<dbReference type="OrthoDB" id="190105at2759"/>
<dbReference type="STRING" id="253628.A0A0D1YIH7"/>
<dbReference type="Gene3D" id="1.20.1280.50">
    <property type="match status" value="1"/>
</dbReference>
<feature type="region of interest" description="Disordered" evidence="5">
    <location>
        <begin position="19"/>
        <end position="47"/>
    </location>
</feature>
<feature type="domain" description="F-box" evidence="6">
    <location>
        <begin position="491"/>
        <end position="538"/>
    </location>
</feature>
<dbReference type="FunCoup" id="A0A0D1YIH7">
    <property type="interactions" value="152"/>
</dbReference>
<feature type="compositionally biased region" description="Low complexity" evidence="5">
    <location>
        <begin position="595"/>
        <end position="606"/>
    </location>
</feature>
<dbReference type="InterPro" id="IPR020472">
    <property type="entry name" value="WD40_PAC1"/>
</dbReference>
<dbReference type="Proteomes" id="UP000053259">
    <property type="component" value="Unassembled WGS sequence"/>
</dbReference>
<feature type="compositionally biased region" description="Basic residues" evidence="5">
    <location>
        <begin position="254"/>
        <end position="265"/>
    </location>
</feature>
<evidence type="ECO:0000313" key="7">
    <source>
        <dbReference type="EMBL" id="KIW00662.1"/>
    </source>
</evidence>
<dbReference type="InterPro" id="IPR015943">
    <property type="entry name" value="WD40/YVTN_repeat-like_dom_sf"/>
</dbReference>
<dbReference type="AlphaFoldDB" id="A0A0D1YIH7"/>
<feature type="compositionally biased region" description="Basic and acidic residues" evidence="5">
    <location>
        <begin position="266"/>
        <end position="283"/>
    </location>
</feature>
<evidence type="ECO:0000256" key="4">
    <source>
        <dbReference type="PROSITE-ProRule" id="PRU00221"/>
    </source>
</evidence>
<dbReference type="PANTHER" id="PTHR44156">
    <property type="entry name" value="SUPERNUMERARY LIMBS, ISOFORM B-RELATED"/>
    <property type="match status" value="1"/>
</dbReference>
<dbReference type="CDD" id="cd00200">
    <property type="entry name" value="WD40"/>
    <property type="match status" value="1"/>
</dbReference>
<sequence>MEVAGVRNGYAAYSPASSLSATLVPPSPETDHPSTMTSTGALIESRRSSTVPQYAALGQLKYAPATQTTVVTTTTTTTTSFPPLLLKAPRHLHDRDPKQYPLAASPTPESIKNFTFDIGGRPVCFSETNDLEEPLYQFEQQRSKLRKHSGIIRSVTDYDTVFETPRKASQTRVSFESVPGHRAHVDGVHSRKRTAHDQILLDAIERALDSSPKRQRTNKSAESAAESQHQNLSRSRLSQTFDDKALATPDSGSHSRRMSKCKSKLRKIEKPSTSKQETREIDNRPNSSQGDRQDQMGLGLRQTGSSRDAREDTFPSVVSATPPIVDGDLELVGLQETPTEQASQHRPTPVDTLVAQDASLPSPSLSPITAAATLAHAHVLPPMQPEDADDGDDVSSLDIAHNDKGPNRYFKTHKSRTLEHLKTESSDTSATEDGSNPQLPTPSLMDIPTMLDTFDAMPTDLQTYVIYQLLRRCNKTTLHTVADVVNPALKCDFLALLPLELSMNIIRYFDVKTMCRAAQVSKKWRQIVDSDETAWKALLKSDGLVVPNGEMERAVREGWGWQYPQRTDLGEEDLSQKWGARYDEEVTSPSSSNGAESEQATSQSASRPKRKAASKSCGPSKKRKTKVAMSSATRTVAPWVKSLEDAQGPIAQANAAAMAVPNPNIGLSSLRNLHLYKSIYRRHYAIKKAWMEKETQPHHIAFRAHGRHVVTCLQFDSDKIITGSDDTRIHIYDTKTGREIKQLTGHEGGVWALQYDGNILVSGSTDRSVRVWDLEKGRCIQQFLGHTSTVRCLVILKPTKIGEDEHGEPIMMPKEPLIITGSRDSSLRVWKLPGLNDRSVMRSGHHDQDSINPYFIRALTGHHHSVRAIAAHGDTLVSGSYDSTVRVWRISTGDLLHRLQGHTAKVYSVVLDHERNRCISGSMDNTVRIWSIETGQQLYHLDGHTSLVGLLDLAHGRLVSAAADSTLRIWDPENGHCKNTLSAHTGAITCFQHDDQKVISGSDRTLKLWNVKTGECVKDLLTDLSGVWQVKFNERRCVAAVQRDNLTYIEVLDFGAARDGVPASQRGVRIVVDRNGQEAVEVAESDDAATAMS</sequence>
<dbReference type="InterPro" id="IPR001680">
    <property type="entry name" value="WD40_rpt"/>
</dbReference>
<feature type="region of interest" description="Disordered" evidence="5">
    <location>
        <begin position="206"/>
        <end position="325"/>
    </location>
</feature>
<evidence type="ECO:0000256" key="3">
    <source>
        <dbReference type="ARBA" id="ARBA00022737"/>
    </source>
</evidence>
<dbReference type="Pfam" id="PF12937">
    <property type="entry name" value="F-box-like"/>
    <property type="match status" value="1"/>
</dbReference>
<feature type="compositionally biased region" description="Polar residues" evidence="5">
    <location>
        <begin position="218"/>
        <end position="240"/>
    </location>
</feature>
<evidence type="ECO:0000259" key="6">
    <source>
        <dbReference type="PROSITE" id="PS50181"/>
    </source>
</evidence>
<dbReference type="SUPFAM" id="SSF81383">
    <property type="entry name" value="F-box domain"/>
    <property type="match status" value="1"/>
</dbReference>
<dbReference type="SMART" id="SM00564">
    <property type="entry name" value="PQQ"/>
    <property type="match status" value="2"/>
</dbReference>
<keyword evidence="8" id="KW-1185">Reference proteome</keyword>
<feature type="repeat" description="WD" evidence="4">
    <location>
        <begin position="859"/>
        <end position="898"/>
    </location>
</feature>
<protein>
    <recommendedName>
        <fullName evidence="6">F-box domain-containing protein</fullName>
    </recommendedName>
</protein>
<dbReference type="RefSeq" id="XP_016210531.1">
    <property type="nucleotide sequence ID" value="XM_016361671.1"/>
</dbReference>
<dbReference type="PROSITE" id="PS50294">
    <property type="entry name" value="WD_REPEATS_REGION"/>
    <property type="match status" value="4"/>
</dbReference>
<dbReference type="SUPFAM" id="SSF50978">
    <property type="entry name" value="WD40 repeat-like"/>
    <property type="match status" value="1"/>
</dbReference>
<dbReference type="SMART" id="SM00320">
    <property type="entry name" value="WD40"/>
    <property type="match status" value="8"/>
</dbReference>
<dbReference type="PROSITE" id="PS50181">
    <property type="entry name" value="FBOX"/>
    <property type="match status" value="1"/>
</dbReference>
<feature type="compositionally biased region" description="Polar residues" evidence="5">
    <location>
        <begin position="426"/>
        <end position="438"/>
    </location>
</feature>
<evidence type="ECO:0000256" key="2">
    <source>
        <dbReference type="ARBA" id="ARBA00022574"/>
    </source>
</evidence>
<proteinExistence type="inferred from homology"/>
<feature type="region of interest" description="Disordered" evidence="5">
    <location>
        <begin position="583"/>
        <end position="631"/>
    </location>
</feature>
<feature type="compositionally biased region" description="Acidic residues" evidence="5">
    <location>
        <begin position="386"/>
        <end position="395"/>
    </location>
</feature>
<dbReference type="EMBL" id="KN847561">
    <property type="protein sequence ID" value="KIW00662.1"/>
    <property type="molecule type" value="Genomic_DNA"/>
</dbReference>
<accession>A0A0D1YIH7</accession>
<dbReference type="InterPro" id="IPR036047">
    <property type="entry name" value="F-box-like_dom_sf"/>
</dbReference>
<name>A0A0D1YIH7_9PEZI</name>
<gene>
    <name evidence="7" type="ORF">PV09_07849</name>
</gene>
<dbReference type="InterPro" id="IPR019775">
    <property type="entry name" value="WD40_repeat_CS"/>
</dbReference>
<feature type="repeat" description="WD" evidence="4">
    <location>
        <begin position="981"/>
        <end position="1019"/>
    </location>
</feature>
<dbReference type="GeneID" id="27315822"/>
<dbReference type="CDD" id="cd22147">
    <property type="entry name" value="F-box_SpPof1-like"/>
    <property type="match status" value="1"/>
</dbReference>
<keyword evidence="2 4" id="KW-0853">WD repeat</keyword>
<dbReference type="Gene3D" id="2.130.10.10">
    <property type="entry name" value="YVTN repeat-like/Quinoprotein amine dehydrogenase"/>
    <property type="match status" value="1"/>
</dbReference>
<reference evidence="7 8" key="1">
    <citation type="submission" date="2015-01" db="EMBL/GenBank/DDBJ databases">
        <title>The Genome Sequence of Ochroconis gallopava CBS43764.</title>
        <authorList>
            <consortium name="The Broad Institute Genomics Platform"/>
            <person name="Cuomo C."/>
            <person name="de Hoog S."/>
            <person name="Gorbushina A."/>
            <person name="Stielow B."/>
            <person name="Teixiera M."/>
            <person name="Abouelleil A."/>
            <person name="Chapman S.B."/>
            <person name="Priest M."/>
            <person name="Young S.K."/>
            <person name="Wortman J."/>
            <person name="Nusbaum C."/>
            <person name="Birren B."/>
        </authorList>
    </citation>
    <scope>NUCLEOTIDE SEQUENCE [LARGE SCALE GENOMIC DNA]</scope>
    <source>
        <strain evidence="7 8">CBS 43764</strain>
    </source>
</reference>
<feature type="compositionally biased region" description="Basic and acidic residues" evidence="5">
    <location>
        <begin position="416"/>
        <end position="425"/>
    </location>
</feature>
<organism evidence="7 8">
    <name type="scientific">Verruconis gallopava</name>
    <dbReference type="NCBI Taxonomy" id="253628"/>
    <lineage>
        <taxon>Eukaryota</taxon>
        <taxon>Fungi</taxon>
        <taxon>Dikarya</taxon>
        <taxon>Ascomycota</taxon>
        <taxon>Pezizomycotina</taxon>
        <taxon>Dothideomycetes</taxon>
        <taxon>Pleosporomycetidae</taxon>
        <taxon>Venturiales</taxon>
        <taxon>Sympoventuriaceae</taxon>
        <taxon>Verruconis</taxon>
    </lineage>
</organism>
<dbReference type="InParanoid" id="A0A0D1YIH7"/>